<dbReference type="AlphaFoldDB" id="A0A7Y9IUC7"/>
<dbReference type="GO" id="GO:0047570">
    <property type="term" value="F:3-oxoadipate enol-lactonase activity"/>
    <property type="evidence" value="ECO:0007669"/>
    <property type="project" value="UniProtKB-EC"/>
</dbReference>
<proteinExistence type="predicted"/>
<name>A0A7Y9IUC7_9BURK</name>
<dbReference type="InterPro" id="IPR026968">
    <property type="entry name" value="PcaD/CatD"/>
</dbReference>
<evidence type="ECO:0000259" key="1">
    <source>
        <dbReference type="Pfam" id="PF00561"/>
    </source>
</evidence>
<evidence type="ECO:0000313" key="2">
    <source>
        <dbReference type="EMBL" id="NYE83211.1"/>
    </source>
</evidence>
<feature type="domain" description="AB hydrolase-1" evidence="1">
    <location>
        <begin position="23"/>
        <end position="247"/>
    </location>
</feature>
<comment type="caution">
    <text evidence="2">The sequence shown here is derived from an EMBL/GenBank/DDBJ whole genome shotgun (WGS) entry which is preliminary data.</text>
</comment>
<keyword evidence="3" id="KW-1185">Reference proteome</keyword>
<dbReference type="PRINTS" id="PR00111">
    <property type="entry name" value="ABHYDROLASE"/>
</dbReference>
<organism evidence="2 3">
    <name type="scientific">Pigmentiphaga litoralis</name>
    <dbReference type="NCBI Taxonomy" id="516702"/>
    <lineage>
        <taxon>Bacteria</taxon>
        <taxon>Pseudomonadati</taxon>
        <taxon>Pseudomonadota</taxon>
        <taxon>Betaproteobacteria</taxon>
        <taxon>Burkholderiales</taxon>
        <taxon>Alcaligenaceae</taxon>
        <taxon>Pigmentiphaga</taxon>
    </lineage>
</organism>
<protein>
    <submittedName>
        <fullName evidence="2">3-oxoadipate enol-lactonase</fullName>
        <ecNumber evidence="2">3.1.1.24</ecNumber>
    </submittedName>
</protein>
<accession>A0A7Y9IUC7</accession>
<gene>
    <name evidence="2" type="ORF">FHW18_002482</name>
</gene>
<keyword evidence="2" id="KW-0378">Hydrolase</keyword>
<evidence type="ECO:0000313" key="3">
    <source>
        <dbReference type="Proteomes" id="UP000542125"/>
    </source>
</evidence>
<dbReference type="PANTHER" id="PTHR43433">
    <property type="entry name" value="HYDROLASE, ALPHA/BETA FOLD FAMILY PROTEIN"/>
    <property type="match status" value="1"/>
</dbReference>
<dbReference type="EC" id="3.1.1.24" evidence="2"/>
<dbReference type="EMBL" id="JACBYR010000001">
    <property type="protein sequence ID" value="NYE83211.1"/>
    <property type="molecule type" value="Genomic_DNA"/>
</dbReference>
<dbReference type="NCBIfam" id="TIGR02427">
    <property type="entry name" value="protocat_pcaD"/>
    <property type="match status" value="1"/>
</dbReference>
<dbReference type="InterPro" id="IPR029058">
    <property type="entry name" value="AB_hydrolase_fold"/>
</dbReference>
<dbReference type="InterPro" id="IPR050471">
    <property type="entry name" value="AB_hydrolase"/>
</dbReference>
<dbReference type="Proteomes" id="UP000542125">
    <property type="component" value="Unassembled WGS sequence"/>
</dbReference>
<reference evidence="2 3" key="1">
    <citation type="submission" date="2020-07" db="EMBL/GenBank/DDBJ databases">
        <title>Genomic Encyclopedia of Type Strains, Phase IV (KMG-V): Genome sequencing to study the core and pangenomes of soil and plant-associated prokaryotes.</title>
        <authorList>
            <person name="Whitman W."/>
        </authorList>
    </citation>
    <scope>NUCLEOTIDE SEQUENCE [LARGE SCALE GENOMIC DNA]</scope>
    <source>
        <strain evidence="2 3">SAS40</strain>
    </source>
</reference>
<dbReference type="PANTHER" id="PTHR43433:SF5">
    <property type="entry name" value="AB HYDROLASE-1 DOMAIN-CONTAINING PROTEIN"/>
    <property type="match status" value="1"/>
</dbReference>
<dbReference type="GO" id="GO:0042952">
    <property type="term" value="P:beta-ketoadipate pathway"/>
    <property type="evidence" value="ECO:0007669"/>
    <property type="project" value="InterPro"/>
</dbReference>
<dbReference type="Pfam" id="PF00561">
    <property type="entry name" value="Abhydrolase_1"/>
    <property type="match status" value="1"/>
</dbReference>
<dbReference type="InterPro" id="IPR000073">
    <property type="entry name" value="AB_hydrolase_1"/>
</dbReference>
<sequence>MTSATINGARLAYRLDGPADAPTVMLSNSLMSTLAMWEPQMPALTERYQVLRYDTRGHGASEVTPGPYRIEQLADDAAALIEHVGVGPVHFVGLSMGGMIAQQLGIRHPQAVRSLSLCDTASEMPPRAMWEARFATARAEGMAGMVDGTIQRWFVPSFPARAPDVIQQVRDMILAIDVEGYIACGSAVRDMSQTHLLKQITTPTLILLGRDDPACTLAASEVLHREIAGAQIHVIDDAAHLSNLEHPDQFNRVLRDFIDRH</sequence>
<dbReference type="RefSeq" id="WP_179586685.1">
    <property type="nucleotide sequence ID" value="NZ_JACBYR010000001.1"/>
</dbReference>
<dbReference type="SUPFAM" id="SSF53474">
    <property type="entry name" value="alpha/beta-Hydrolases"/>
    <property type="match status" value="1"/>
</dbReference>
<dbReference type="Gene3D" id="3.40.50.1820">
    <property type="entry name" value="alpha/beta hydrolase"/>
    <property type="match status" value="1"/>
</dbReference>